<dbReference type="AlphaFoldDB" id="A0A0G0FDL7"/>
<dbReference type="Proteomes" id="UP000186383">
    <property type="component" value="Unassembled WGS sequence"/>
</dbReference>
<gene>
    <name evidence="1" type="ORF">UR88_C0017G0006</name>
</gene>
<organism evidence="1 2">
    <name type="scientific">Candidatus Nomurabacteria bacterium GW2011_GWA1_35_8</name>
    <dbReference type="NCBI Taxonomy" id="1618727"/>
    <lineage>
        <taxon>Bacteria</taxon>
        <taxon>Candidatus Nomuraibacteriota</taxon>
    </lineage>
</organism>
<comment type="caution">
    <text evidence="1">The sequence shown here is derived from an EMBL/GenBank/DDBJ whole genome shotgun (WGS) entry which is preliminary data.</text>
</comment>
<accession>A0A0G0FDL7</accession>
<evidence type="ECO:0000313" key="2">
    <source>
        <dbReference type="Proteomes" id="UP000186383"/>
    </source>
</evidence>
<name>A0A0G0FDL7_9BACT</name>
<protein>
    <submittedName>
        <fullName evidence="1">Uncharacterized protein</fullName>
    </submittedName>
</protein>
<sequence length="233" mass="23966">GFEAAGSTALDTTLTAATGNQKVVYKTKPTLASVLQPNTGNNSLTAGSPIAALRFKVSADSTGSISWKKAVFQVAMSNATMSAASTANVIVRNVSTGNALTLSTVYSGSTSTAATTATVTGGNTGYVGVELTTEEEISASGSRDYDLQLTFADITTTDNAGSAIVKLYREETSVVNATWYAGVAGAATDTNMTPSFIWSDRSVTSHATSTADWANGVFLKPGLFTDVVNSLQN</sequence>
<evidence type="ECO:0000313" key="1">
    <source>
        <dbReference type="EMBL" id="KKP85460.1"/>
    </source>
</evidence>
<proteinExistence type="predicted"/>
<dbReference type="EMBL" id="LBQW01000017">
    <property type="protein sequence ID" value="KKP85460.1"/>
    <property type="molecule type" value="Genomic_DNA"/>
</dbReference>
<reference evidence="1 2" key="1">
    <citation type="journal article" date="2015" name="Nature">
        <title>rRNA introns, odd ribosomes, and small enigmatic genomes across a large radiation of phyla.</title>
        <authorList>
            <person name="Brown C.T."/>
            <person name="Hug L.A."/>
            <person name="Thomas B.C."/>
            <person name="Sharon I."/>
            <person name="Castelle C.J."/>
            <person name="Singh A."/>
            <person name="Wilkins M.J."/>
            <person name="Williams K.H."/>
            <person name="Banfield J.F."/>
        </authorList>
    </citation>
    <scope>NUCLEOTIDE SEQUENCE [LARGE SCALE GENOMIC DNA]</scope>
</reference>
<feature type="non-terminal residue" evidence="1">
    <location>
        <position position="1"/>
    </location>
</feature>